<organism evidence="3 4">
    <name type="scientific">Geoanaerobacter pelophilus</name>
    <dbReference type="NCBI Taxonomy" id="60036"/>
    <lineage>
        <taxon>Bacteria</taxon>
        <taxon>Pseudomonadati</taxon>
        <taxon>Thermodesulfobacteriota</taxon>
        <taxon>Desulfuromonadia</taxon>
        <taxon>Geobacterales</taxon>
        <taxon>Geobacteraceae</taxon>
        <taxon>Geoanaerobacter</taxon>
    </lineage>
</organism>
<keyword evidence="4" id="KW-1185">Reference proteome</keyword>
<dbReference type="RefSeq" id="WP_214171594.1">
    <property type="nucleotide sequence ID" value="NZ_JAHCVJ010000004.1"/>
</dbReference>
<proteinExistence type="predicted"/>
<feature type="chain" id="PRO_5043341244" description="Carboxypeptidase regulatory-like domain-containing protein" evidence="2">
    <location>
        <begin position="21"/>
        <end position="288"/>
    </location>
</feature>
<reference evidence="3 4" key="1">
    <citation type="submission" date="2021-05" db="EMBL/GenBank/DDBJ databases">
        <title>The draft genome of Geobacter pelophilus DSM 12255.</title>
        <authorList>
            <person name="Xu Z."/>
            <person name="Masuda Y."/>
            <person name="Itoh H."/>
            <person name="Senoo K."/>
        </authorList>
    </citation>
    <scope>NUCLEOTIDE SEQUENCE [LARGE SCALE GENOMIC DNA]</scope>
    <source>
        <strain evidence="3 4">DSM 12255</strain>
    </source>
</reference>
<evidence type="ECO:0000256" key="2">
    <source>
        <dbReference type="SAM" id="SignalP"/>
    </source>
</evidence>
<evidence type="ECO:0000313" key="3">
    <source>
        <dbReference type="EMBL" id="MBT0664812.1"/>
    </source>
</evidence>
<name>A0AAW4L5I2_9BACT</name>
<evidence type="ECO:0000256" key="1">
    <source>
        <dbReference type="SAM" id="MobiDB-lite"/>
    </source>
</evidence>
<dbReference type="AlphaFoldDB" id="A0AAW4L5I2"/>
<keyword evidence="2" id="KW-0732">Signal</keyword>
<evidence type="ECO:0008006" key="5">
    <source>
        <dbReference type="Google" id="ProtNLM"/>
    </source>
</evidence>
<feature type="signal peptide" evidence="2">
    <location>
        <begin position="1"/>
        <end position="20"/>
    </location>
</feature>
<accession>A0AAW4L5I2</accession>
<feature type="region of interest" description="Disordered" evidence="1">
    <location>
        <begin position="264"/>
        <end position="288"/>
    </location>
</feature>
<dbReference type="Proteomes" id="UP000811899">
    <property type="component" value="Unassembled WGS sequence"/>
</dbReference>
<evidence type="ECO:0000313" key="4">
    <source>
        <dbReference type="Proteomes" id="UP000811899"/>
    </source>
</evidence>
<gene>
    <name evidence="3" type="ORF">KI809_10920</name>
</gene>
<protein>
    <recommendedName>
        <fullName evidence="5">Carboxypeptidase regulatory-like domain-containing protein</fullName>
    </recommendedName>
</protein>
<dbReference type="EMBL" id="JAHCVJ010000004">
    <property type="protein sequence ID" value="MBT0664812.1"/>
    <property type="molecule type" value="Genomic_DNA"/>
</dbReference>
<comment type="caution">
    <text evidence="3">The sequence shown here is derived from an EMBL/GenBank/DDBJ whole genome shotgun (WGS) entry which is preliminary data.</text>
</comment>
<sequence>MKLSPLLVVFMLFLSLTVNSYGDSPVFAPDRQEFATITGKVLLEGKPLPNGVVLLFDKMMGPPPDPYKYWRIPDLITPLNQDGSFNLRVADGTFYIMVAQKNPDGEIGPPTGSEYLYFHGDAKGEALPLKVSAGANVDLGVLGGVFLFTPEMIQRGKGITAIEGVVSDLAGKPVTGVVVFAYLSPDATGRPVFVSDRTGPKGTFLLRVHDSSTYYLRVRGVIGGGAPKNGEFMNVTEDFKPEQVKSIKGETVKGVVLKVKMFSRPDKAKDSSGKGPRALKQPESVKQR</sequence>